<organism evidence="2 3">
    <name type="scientific">Rhododendron griersonianum</name>
    <dbReference type="NCBI Taxonomy" id="479676"/>
    <lineage>
        <taxon>Eukaryota</taxon>
        <taxon>Viridiplantae</taxon>
        <taxon>Streptophyta</taxon>
        <taxon>Embryophyta</taxon>
        <taxon>Tracheophyta</taxon>
        <taxon>Spermatophyta</taxon>
        <taxon>Magnoliopsida</taxon>
        <taxon>eudicotyledons</taxon>
        <taxon>Gunneridae</taxon>
        <taxon>Pentapetalae</taxon>
        <taxon>asterids</taxon>
        <taxon>Ericales</taxon>
        <taxon>Ericaceae</taxon>
        <taxon>Ericoideae</taxon>
        <taxon>Rhodoreae</taxon>
        <taxon>Rhododendron</taxon>
    </lineage>
</organism>
<comment type="caution">
    <text evidence="2">The sequence shown here is derived from an EMBL/GenBank/DDBJ whole genome shotgun (WGS) entry which is preliminary data.</text>
</comment>
<reference evidence="2" key="1">
    <citation type="submission" date="2020-08" db="EMBL/GenBank/DDBJ databases">
        <title>Plant Genome Project.</title>
        <authorList>
            <person name="Zhang R.-G."/>
        </authorList>
    </citation>
    <scope>NUCLEOTIDE SEQUENCE</scope>
    <source>
        <strain evidence="2">WSP0</strain>
        <tissue evidence="2">Leaf</tissue>
    </source>
</reference>
<proteinExistence type="predicted"/>
<feature type="transmembrane region" description="Helical" evidence="1">
    <location>
        <begin position="75"/>
        <end position="95"/>
    </location>
</feature>
<gene>
    <name evidence="2" type="ORF">RHGRI_019264</name>
</gene>
<feature type="transmembrane region" description="Helical" evidence="1">
    <location>
        <begin position="44"/>
        <end position="63"/>
    </location>
</feature>
<feature type="transmembrane region" description="Helical" evidence="1">
    <location>
        <begin position="12"/>
        <end position="29"/>
    </location>
</feature>
<keyword evidence="3" id="KW-1185">Reference proteome</keyword>
<evidence type="ECO:0000313" key="3">
    <source>
        <dbReference type="Proteomes" id="UP000823749"/>
    </source>
</evidence>
<dbReference type="PANTHER" id="PTHR34115">
    <property type="entry name" value="PROTEIN, PUTATIVE-RELATED"/>
    <property type="match status" value="1"/>
</dbReference>
<feature type="transmembrane region" description="Helical" evidence="1">
    <location>
        <begin position="101"/>
        <end position="120"/>
    </location>
</feature>
<dbReference type="InterPro" id="IPR053258">
    <property type="entry name" value="Ca-permeable_cation_channel"/>
</dbReference>
<dbReference type="PANTHER" id="PTHR34115:SF6">
    <property type="entry name" value="PROTEIN, PUTATIVE-RELATED"/>
    <property type="match status" value="1"/>
</dbReference>
<sequence length="158" mass="17704">MQGSTSFTTCHAVYTFLVTTLIGLLQVKYQNKNVSPFETHLTSIRSFVIAVFIYCLVTVGKIITKNYGANCSKILGYVSLISGTLSSVSLAVIFLPTLLSSVIMFIIWAILFAMVARFLYKAIYQWFYQKIVDAVVQVLELCTSFMGQGLMEQQRLLV</sequence>
<protein>
    <recommendedName>
        <fullName evidence="4">Transmembrane protein</fullName>
    </recommendedName>
</protein>
<evidence type="ECO:0000256" key="1">
    <source>
        <dbReference type="SAM" id="Phobius"/>
    </source>
</evidence>
<name>A0AAV6JE41_9ERIC</name>
<dbReference type="Proteomes" id="UP000823749">
    <property type="component" value="Chromosome 7"/>
</dbReference>
<keyword evidence="1" id="KW-1133">Transmembrane helix</keyword>
<evidence type="ECO:0000313" key="2">
    <source>
        <dbReference type="EMBL" id="KAG5538642.1"/>
    </source>
</evidence>
<dbReference type="AlphaFoldDB" id="A0AAV6JE41"/>
<keyword evidence="1" id="KW-0472">Membrane</keyword>
<evidence type="ECO:0008006" key="4">
    <source>
        <dbReference type="Google" id="ProtNLM"/>
    </source>
</evidence>
<accession>A0AAV6JE41</accession>
<keyword evidence="1" id="KW-0812">Transmembrane</keyword>
<dbReference type="EMBL" id="JACTNZ010000007">
    <property type="protein sequence ID" value="KAG5538642.1"/>
    <property type="molecule type" value="Genomic_DNA"/>
</dbReference>